<dbReference type="PROSITE" id="PS51387">
    <property type="entry name" value="FAD_PCMH"/>
    <property type="match status" value="1"/>
</dbReference>
<dbReference type="Pfam" id="PF01565">
    <property type="entry name" value="FAD_binding_4"/>
    <property type="match status" value="1"/>
</dbReference>
<keyword evidence="8 16" id="KW-0274">FAD</keyword>
<keyword evidence="7 16" id="KW-0285">Flavoprotein</keyword>
<comment type="function">
    <text evidence="2 16">Cell wall formation.</text>
</comment>
<feature type="active site" description="Proton donor" evidence="16">
    <location>
        <position position="227"/>
    </location>
</feature>
<keyword evidence="6 16" id="KW-0132">Cell division</keyword>
<organism evidence="18 19">
    <name type="scientific">Paenibacillus terreus</name>
    <dbReference type="NCBI Taxonomy" id="1387834"/>
    <lineage>
        <taxon>Bacteria</taxon>
        <taxon>Bacillati</taxon>
        <taxon>Bacillota</taxon>
        <taxon>Bacilli</taxon>
        <taxon>Bacillales</taxon>
        <taxon>Paenibacillaceae</taxon>
        <taxon>Paenibacillus</taxon>
    </lineage>
</organism>
<comment type="pathway">
    <text evidence="4 16">Cell wall biogenesis; peptidoglycan biosynthesis.</text>
</comment>
<dbReference type="InterPro" id="IPR036318">
    <property type="entry name" value="FAD-bd_PCMH-like_sf"/>
</dbReference>
<dbReference type="SUPFAM" id="SSF56194">
    <property type="entry name" value="Uridine diphospho-N-Acetylenolpyruvylglucosamine reductase, MurB, C-terminal domain"/>
    <property type="match status" value="1"/>
</dbReference>
<feature type="active site" evidence="16">
    <location>
        <position position="297"/>
    </location>
</feature>
<keyword evidence="14 16" id="KW-0961">Cell wall biogenesis/degradation</keyword>
<evidence type="ECO:0000256" key="12">
    <source>
        <dbReference type="ARBA" id="ARBA00023002"/>
    </source>
</evidence>
<dbReference type="Gene3D" id="3.30.43.10">
    <property type="entry name" value="Uridine Diphospho-n-acetylenolpyruvylglucosamine Reductase, domain 2"/>
    <property type="match status" value="1"/>
</dbReference>
<dbReference type="HAMAP" id="MF_00037">
    <property type="entry name" value="MurB"/>
    <property type="match status" value="1"/>
</dbReference>
<reference evidence="18 19" key="1">
    <citation type="submission" date="2024-09" db="EMBL/GenBank/DDBJ databases">
        <authorList>
            <person name="Ruan L."/>
        </authorList>
    </citation>
    <scope>NUCLEOTIDE SEQUENCE [LARGE SCALE GENOMIC DNA]</scope>
    <source>
        <strain evidence="18 19">D33</strain>
    </source>
</reference>
<dbReference type="InterPro" id="IPR006094">
    <property type="entry name" value="Oxid_FAD_bind_N"/>
</dbReference>
<dbReference type="PANTHER" id="PTHR21071">
    <property type="entry name" value="UDP-N-ACETYLENOLPYRUVOYLGLUCOSAMINE REDUCTASE"/>
    <property type="match status" value="1"/>
</dbReference>
<comment type="subcellular location">
    <subcellularLocation>
        <location evidence="3 16">Cytoplasm</location>
    </subcellularLocation>
</comment>
<dbReference type="NCBIfam" id="TIGR00179">
    <property type="entry name" value="murB"/>
    <property type="match status" value="1"/>
</dbReference>
<evidence type="ECO:0000256" key="14">
    <source>
        <dbReference type="ARBA" id="ARBA00023316"/>
    </source>
</evidence>
<keyword evidence="13 16" id="KW-0131">Cell cycle</keyword>
<dbReference type="InterPro" id="IPR016169">
    <property type="entry name" value="FAD-bd_PCMH_sub2"/>
</dbReference>
<accession>A0ABV5BED2</accession>
<keyword evidence="9 16" id="KW-0521">NADP</keyword>
<evidence type="ECO:0000256" key="3">
    <source>
        <dbReference type="ARBA" id="ARBA00004496"/>
    </source>
</evidence>
<evidence type="ECO:0000259" key="17">
    <source>
        <dbReference type="PROSITE" id="PS51387"/>
    </source>
</evidence>
<feature type="active site" evidence="16">
    <location>
        <position position="177"/>
    </location>
</feature>
<evidence type="ECO:0000313" key="19">
    <source>
        <dbReference type="Proteomes" id="UP001580407"/>
    </source>
</evidence>
<dbReference type="GO" id="GO:0008762">
    <property type="term" value="F:UDP-N-acetylmuramate dehydrogenase activity"/>
    <property type="evidence" value="ECO:0007669"/>
    <property type="project" value="UniProtKB-EC"/>
</dbReference>
<comment type="similarity">
    <text evidence="16">Belongs to the MurB family.</text>
</comment>
<feature type="domain" description="FAD-binding PCMH-type" evidence="17">
    <location>
        <begin position="33"/>
        <end position="198"/>
    </location>
</feature>
<dbReference type="RefSeq" id="WP_375527476.1">
    <property type="nucleotide sequence ID" value="NZ_JBHILM010000030.1"/>
</dbReference>
<proteinExistence type="inferred from homology"/>
<comment type="caution">
    <text evidence="18">The sequence shown here is derived from an EMBL/GenBank/DDBJ whole genome shotgun (WGS) entry which is preliminary data.</text>
</comment>
<evidence type="ECO:0000256" key="6">
    <source>
        <dbReference type="ARBA" id="ARBA00022618"/>
    </source>
</evidence>
<evidence type="ECO:0000256" key="5">
    <source>
        <dbReference type="ARBA" id="ARBA00022490"/>
    </source>
</evidence>
<comment type="cofactor">
    <cofactor evidence="1 16">
        <name>FAD</name>
        <dbReference type="ChEBI" id="CHEBI:57692"/>
    </cofactor>
</comment>
<dbReference type="InterPro" id="IPR003170">
    <property type="entry name" value="MurB"/>
</dbReference>
<dbReference type="Pfam" id="PF02873">
    <property type="entry name" value="MurB_C"/>
    <property type="match status" value="1"/>
</dbReference>
<dbReference type="EMBL" id="JBHILM010000030">
    <property type="protein sequence ID" value="MFB5683749.1"/>
    <property type="molecule type" value="Genomic_DNA"/>
</dbReference>
<name>A0ABV5BED2_9BACL</name>
<dbReference type="SUPFAM" id="SSF56176">
    <property type="entry name" value="FAD-binding/transporter-associated domain-like"/>
    <property type="match status" value="1"/>
</dbReference>
<keyword evidence="5 16" id="KW-0963">Cytoplasm</keyword>
<dbReference type="PANTHER" id="PTHR21071:SF4">
    <property type="entry name" value="UDP-N-ACETYLENOLPYRUVOYLGLUCOSAMINE REDUCTASE"/>
    <property type="match status" value="1"/>
</dbReference>
<evidence type="ECO:0000256" key="11">
    <source>
        <dbReference type="ARBA" id="ARBA00022984"/>
    </source>
</evidence>
<dbReference type="InterPro" id="IPR016166">
    <property type="entry name" value="FAD-bd_PCMH"/>
</dbReference>
<evidence type="ECO:0000256" key="13">
    <source>
        <dbReference type="ARBA" id="ARBA00023306"/>
    </source>
</evidence>
<evidence type="ECO:0000256" key="2">
    <source>
        <dbReference type="ARBA" id="ARBA00003921"/>
    </source>
</evidence>
<dbReference type="Gene3D" id="3.30.465.10">
    <property type="match status" value="1"/>
</dbReference>
<keyword evidence="11 16" id="KW-0573">Peptidoglycan synthesis</keyword>
<comment type="catalytic activity">
    <reaction evidence="15 16">
        <text>UDP-N-acetyl-alpha-D-muramate + NADP(+) = UDP-N-acetyl-3-O-(1-carboxyvinyl)-alpha-D-glucosamine + NADPH + H(+)</text>
        <dbReference type="Rhea" id="RHEA:12248"/>
        <dbReference type="ChEBI" id="CHEBI:15378"/>
        <dbReference type="ChEBI" id="CHEBI:57783"/>
        <dbReference type="ChEBI" id="CHEBI:58349"/>
        <dbReference type="ChEBI" id="CHEBI:68483"/>
        <dbReference type="ChEBI" id="CHEBI:70757"/>
        <dbReference type="EC" id="1.3.1.98"/>
    </reaction>
</comment>
<keyword evidence="19" id="KW-1185">Reference proteome</keyword>
<keyword evidence="12 16" id="KW-0560">Oxidoreductase</keyword>
<evidence type="ECO:0000256" key="8">
    <source>
        <dbReference type="ARBA" id="ARBA00022827"/>
    </source>
</evidence>
<dbReference type="Gene3D" id="3.90.78.10">
    <property type="entry name" value="UDP-N-acetylenolpyruvoylglucosamine reductase, C-terminal domain"/>
    <property type="match status" value="1"/>
</dbReference>
<dbReference type="InterPro" id="IPR011601">
    <property type="entry name" value="MurB_C"/>
</dbReference>
<dbReference type="InterPro" id="IPR036635">
    <property type="entry name" value="MurB_C_sf"/>
</dbReference>
<sequence length="305" mass="33510">MIILHTYRKLFENKALGMVQFSEPLKNHTYTKLGGAADVFVRPYTVDEIRTLIEIIRANKIPLTILGYGSNVIVRDGGIRGVTLSLAHFNEIKLADDDVITAQSGAALIEVSNTALHHELTGLEFACGIPGSIGGALYMNAGAYGGQIADVIESVTALTQTGDILELDKEQLQLGYRSSIFMKEDYIILEARFRLSRGDVREIKSKMEELTLARSSKQPLEYPSCGSVFKRPPGYFAGKLIQDSQLQGVRIGGAEVSRKHAGFIVNIDNATSTDYLALIELVRQTVKEKFDVSLETEVIVLGEEN</sequence>
<gene>
    <name evidence="16 18" type="primary">murB</name>
    <name evidence="18" type="ORF">ACE3NQ_22820</name>
</gene>
<dbReference type="Proteomes" id="UP001580407">
    <property type="component" value="Unassembled WGS sequence"/>
</dbReference>
<dbReference type="EC" id="1.3.1.98" evidence="16"/>
<dbReference type="InterPro" id="IPR016167">
    <property type="entry name" value="FAD-bd_PCMH_sub1"/>
</dbReference>
<dbReference type="NCBIfam" id="NF010480">
    <property type="entry name" value="PRK13905.1"/>
    <property type="match status" value="1"/>
</dbReference>
<evidence type="ECO:0000256" key="1">
    <source>
        <dbReference type="ARBA" id="ARBA00001974"/>
    </source>
</evidence>
<evidence type="ECO:0000256" key="10">
    <source>
        <dbReference type="ARBA" id="ARBA00022960"/>
    </source>
</evidence>
<evidence type="ECO:0000256" key="7">
    <source>
        <dbReference type="ARBA" id="ARBA00022630"/>
    </source>
</evidence>
<evidence type="ECO:0000256" key="4">
    <source>
        <dbReference type="ARBA" id="ARBA00004752"/>
    </source>
</evidence>
<evidence type="ECO:0000256" key="16">
    <source>
        <dbReference type="HAMAP-Rule" id="MF_00037"/>
    </source>
</evidence>
<evidence type="ECO:0000256" key="15">
    <source>
        <dbReference type="ARBA" id="ARBA00048914"/>
    </source>
</evidence>
<keyword evidence="10 16" id="KW-0133">Cell shape</keyword>
<protein>
    <recommendedName>
        <fullName evidence="16">UDP-N-acetylenolpyruvoylglucosamine reductase</fullName>
        <ecNumber evidence="16">1.3.1.98</ecNumber>
    </recommendedName>
    <alternativeName>
        <fullName evidence="16">UDP-N-acetylmuramate dehydrogenase</fullName>
    </alternativeName>
</protein>
<evidence type="ECO:0000313" key="18">
    <source>
        <dbReference type="EMBL" id="MFB5683749.1"/>
    </source>
</evidence>
<evidence type="ECO:0000256" key="9">
    <source>
        <dbReference type="ARBA" id="ARBA00022857"/>
    </source>
</evidence>